<dbReference type="Proteomes" id="UP001316803">
    <property type="component" value="Unassembled WGS sequence"/>
</dbReference>
<evidence type="ECO:0000313" key="3">
    <source>
        <dbReference type="EMBL" id="KAK5950628.1"/>
    </source>
</evidence>
<name>A0AAN8EB15_9EURO</name>
<accession>A0AAN8EB15</accession>
<feature type="region of interest" description="Disordered" evidence="2">
    <location>
        <begin position="172"/>
        <end position="203"/>
    </location>
</feature>
<dbReference type="AlphaFoldDB" id="A0AAN8EB15"/>
<keyword evidence="1" id="KW-0175">Coiled coil</keyword>
<proteinExistence type="predicted"/>
<comment type="caution">
    <text evidence="3">The sequence shown here is derived from an EMBL/GenBank/DDBJ whole genome shotgun (WGS) entry which is preliminary data.</text>
</comment>
<evidence type="ECO:0000256" key="2">
    <source>
        <dbReference type="SAM" id="MobiDB-lite"/>
    </source>
</evidence>
<organism evidence="3 4">
    <name type="scientific">Knufia fluminis</name>
    <dbReference type="NCBI Taxonomy" id="191047"/>
    <lineage>
        <taxon>Eukaryota</taxon>
        <taxon>Fungi</taxon>
        <taxon>Dikarya</taxon>
        <taxon>Ascomycota</taxon>
        <taxon>Pezizomycotina</taxon>
        <taxon>Eurotiomycetes</taxon>
        <taxon>Chaetothyriomycetidae</taxon>
        <taxon>Chaetothyriales</taxon>
        <taxon>Trichomeriaceae</taxon>
        <taxon>Knufia</taxon>
    </lineage>
</organism>
<feature type="coiled-coil region" evidence="1">
    <location>
        <begin position="55"/>
        <end position="110"/>
    </location>
</feature>
<dbReference type="EMBL" id="JAKLMC020000025">
    <property type="protein sequence ID" value="KAK5950628.1"/>
    <property type="molecule type" value="Genomic_DNA"/>
</dbReference>
<reference evidence="3 4" key="1">
    <citation type="submission" date="2022-12" db="EMBL/GenBank/DDBJ databases">
        <title>Genomic features and morphological characterization of a novel Knufia sp. strain isolated from spacecraft assembly facility.</title>
        <authorList>
            <person name="Teixeira M."/>
            <person name="Chander A.M."/>
            <person name="Stajich J.E."/>
            <person name="Venkateswaran K."/>
        </authorList>
    </citation>
    <scope>NUCLEOTIDE SEQUENCE [LARGE SCALE GENOMIC DNA]</scope>
    <source>
        <strain evidence="3 4">FJI-L2-BK-P2</strain>
    </source>
</reference>
<gene>
    <name evidence="3" type="ORF">OHC33_008294</name>
</gene>
<protein>
    <submittedName>
        <fullName evidence="3">Uncharacterized protein</fullName>
    </submittedName>
</protein>
<evidence type="ECO:0000256" key="1">
    <source>
        <dbReference type="SAM" id="Coils"/>
    </source>
</evidence>
<sequence>MNTTYQHNRSAPGNICDCGHSACYHSQHNNDGKLSPDRVVGALVEKVKNLEELVIKERESRVDQMSRERQRWEREVMVLREALAPFYHTEADLKRRLLELKDKVDSTYEEQCRLKERVVTIDDASITLERRVEDCVFSYCRKRKASLGHDEVGVMSPESNYTYSGSSASDATSVAAHISPQPPSPLNPALPGSINTDSPRSSSVLLLSSAARQSEGNHAYVAQHKRQSLGFDHEPRSSGFLSIDLAERLRDHKFEPPQHRNLTLSATTRVHQAPVYMTGSGLPSPPHPTMPFSALPVLDHVNGMQFNLESHSSKKLKHHGGEMTGLELLANVASPLAQQS</sequence>
<keyword evidence="4" id="KW-1185">Reference proteome</keyword>
<evidence type="ECO:0000313" key="4">
    <source>
        <dbReference type="Proteomes" id="UP001316803"/>
    </source>
</evidence>